<proteinExistence type="predicted"/>
<feature type="region of interest" description="Disordered" evidence="1">
    <location>
        <begin position="1"/>
        <end position="26"/>
    </location>
</feature>
<evidence type="ECO:0000256" key="1">
    <source>
        <dbReference type="SAM" id="MobiDB-lite"/>
    </source>
</evidence>
<feature type="compositionally biased region" description="Basic residues" evidence="1">
    <location>
        <begin position="1"/>
        <end position="17"/>
    </location>
</feature>
<accession>B4HHE7</accession>
<dbReference type="Proteomes" id="UP000001292">
    <property type="component" value="Unassembled WGS sequence"/>
</dbReference>
<name>B4HHE7_DROSE</name>
<evidence type="ECO:0000313" key="3">
    <source>
        <dbReference type="Proteomes" id="UP000001292"/>
    </source>
</evidence>
<dbReference type="AlphaFoldDB" id="B4HHE7"/>
<protein>
    <submittedName>
        <fullName evidence="2">GM26027</fullName>
    </submittedName>
</protein>
<keyword evidence="3" id="KW-1185">Reference proteome</keyword>
<dbReference type="HOGENOM" id="CLU_2963236_0_0_1"/>
<reference evidence="2 3" key="1">
    <citation type="journal article" date="2007" name="Nature">
        <title>Evolution of genes and genomes on the Drosophila phylogeny.</title>
        <authorList>
            <consortium name="Drosophila 12 Genomes Consortium"/>
            <person name="Clark A.G."/>
            <person name="Eisen M.B."/>
            <person name="Smith D.R."/>
            <person name="Bergman C.M."/>
            <person name="Oliver B."/>
            <person name="Markow T.A."/>
            <person name="Kaufman T.C."/>
            <person name="Kellis M."/>
            <person name="Gelbart W."/>
            <person name="Iyer V.N."/>
            <person name="Pollard D.A."/>
            <person name="Sackton T.B."/>
            <person name="Larracuente A.M."/>
            <person name="Singh N.D."/>
            <person name="Abad J.P."/>
            <person name="Abt D.N."/>
            <person name="Adryan B."/>
            <person name="Aguade M."/>
            <person name="Akashi H."/>
            <person name="Anderson W.W."/>
            <person name="Aquadro C.F."/>
            <person name="Ardell D.H."/>
            <person name="Arguello R."/>
            <person name="Artieri C.G."/>
            <person name="Barbash D.A."/>
            <person name="Barker D."/>
            <person name="Barsanti P."/>
            <person name="Batterham P."/>
            <person name="Batzoglou S."/>
            <person name="Begun D."/>
            <person name="Bhutkar A."/>
            <person name="Blanco E."/>
            <person name="Bosak S.A."/>
            <person name="Bradley R.K."/>
            <person name="Brand A.D."/>
            <person name="Brent M.R."/>
            <person name="Brooks A.N."/>
            <person name="Brown R.H."/>
            <person name="Butlin R.K."/>
            <person name="Caggese C."/>
            <person name="Calvi B.R."/>
            <person name="Bernardo de Carvalho A."/>
            <person name="Caspi A."/>
            <person name="Castrezana S."/>
            <person name="Celniker S.E."/>
            <person name="Chang J.L."/>
            <person name="Chapple C."/>
            <person name="Chatterji S."/>
            <person name="Chinwalla A."/>
            <person name="Civetta A."/>
            <person name="Clifton S.W."/>
            <person name="Comeron J.M."/>
            <person name="Costello J.C."/>
            <person name="Coyne J.A."/>
            <person name="Daub J."/>
            <person name="David R.G."/>
            <person name="Delcher A.L."/>
            <person name="Delehaunty K."/>
            <person name="Do C.B."/>
            <person name="Ebling H."/>
            <person name="Edwards K."/>
            <person name="Eickbush T."/>
            <person name="Evans J.D."/>
            <person name="Filipski A."/>
            <person name="Findeiss S."/>
            <person name="Freyhult E."/>
            <person name="Fulton L."/>
            <person name="Fulton R."/>
            <person name="Garcia A.C."/>
            <person name="Gardiner A."/>
            <person name="Garfield D.A."/>
            <person name="Garvin B.E."/>
            <person name="Gibson G."/>
            <person name="Gilbert D."/>
            <person name="Gnerre S."/>
            <person name="Godfrey J."/>
            <person name="Good R."/>
            <person name="Gotea V."/>
            <person name="Gravely B."/>
            <person name="Greenberg A.J."/>
            <person name="Griffiths-Jones S."/>
            <person name="Gross S."/>
            <person name="Guigo R."/>
            <person name="Gustafson E.A."/>
            <person name="Haerty W."/>
            <person name="Hahn M.W."/>
            <person name="Halligan D.L."/>
            <person name="Halpern A.L."/>
            <person name="Halter G.M."/>
            <person name="Han M.V."/>
            <person name="Heger A."/>
            <person name="Hillier L."/>
            <person name="Hinrichs A.S."/>
            <person name="Holmes I."/>
            <person name="Hoskins R.A."/>
            <person name="Hubisz M.J."/>
            <person name="Hultmark D."/>
            <person name="Huntley M.A."/>
            <person name="Jaffe D.B."/>
            <person name="Jagadeeshan S."/>
            <person name="Jeck W.R."/>
            <person name="Johnson J."/>
            <person name="Jones C.D."/>
            <person name="Jordan W.C."/>
            <person name="Karpen G.H."/>
            <person name="Kataoka E."/>
            <person name="Keightley P.D."/>
            <person name="Kheradpour P."/>
            <person name="Kirkness E.F."/>
            <person name="Koerich L.B."/>
            <person name="Kristiansen K."/>
            <person name="Kudrna D."/>
            <person name="Kulathinal R.J."/>
            <person name="Kumar S."/>
            <person name="Kwok R."/>
            <person name="Lander E."/>
            <person name="Langley C.H."/>
            <person name="Lapoint R."/>
            <person name="Lazzaro B.P."/>
            <person name="Lee S.J."/>
            <person name="Levesque L."/>
            <person name="Li R."/>
            <person name="Lin C.F."/>
            <person name="Lin M.F."/>
            <person name="Lindblad-Toh K."/>
            <person name="Llopart A."/>
            <person name="Long M."/>
            <person name="Low L."/>
            <person name="Lozovsky E."/>
            <person name="Lu J."/>
            <person name="Luo M."/>
            <person name="Machado C.A."/>
            <person name="Makalowski W."/>
            <person name="Marzo M."/>
            <person name="Matsuda M."/>
            <person name="Matzkin L."/>
            <person name="McAllister B."/>
            <person name="McBride C.S."/>
            <person name="McKernan B."/>
            <person name="McKernan K."/>
            <person name="Mendez-Lago M."/>
            <person name="Minx P."/>
            <person name="Mollenhauer M.U."/>
            <person name="Montooth K."/>
            <person name="Mount S.M."/>
            <person name="Mu X."/>
            <person name="Myers E."/>
            <person name="Negre B."/>
            <person name="Newfeld S."/>
            <person name="Nielsen R."/>
            <person name="Noor M.A."/>
            <person name="O'Grady P."/>
            <person name="Pachter L."/>
            <person name="Papaceit M."/>
            <person name="Parisi M.J."/>
            <person name="Parisi M."/>
            <person name="Parts L."/>
            <person name="Pedersen J.S."/>
            <person name="Pesole G."/>
            <person name="Phillippy A.M."/>
            <person name="Ponting C.P."/>
            <person name="Pop M."/>
            <person name="Porcelli D."/>
            <person name="Powell J.R."/>
            <person name="Prohaska S."/>
            <person name="Pruitt K."/>
            <person name="Puig M."/>
            <person name="Quesneville H."/>
            <person name="Ram K.R."/>
            <person name="Rand D."/>
            <person name="Rasmussen M.D."/>
            <person name="Reed L.K."/>
            <person name="Reenan R."/>
            <person name="Reily A."/>
            <person name="Remington K.A."/>
            <person name="Rieger T.T."/>
            <person name="Ritchie M.G."/>
            <person name="Robin C."/>
            <person name="Rogers Y.H."/>
            <person name="Rohde C."/>
            <person name="Rozas J."/>
            <person name="Rubenfield M.J."/>
            <person name="Ruiz A."/>
            <person name="Russo S."/>
            <person name="Salzberg S.L."/>
            <person name="Sanchez-Gracia A."/>
            <person name="Saranga D.J."/>
            <person name="Sato H."/>
            <person name="Schaeffer S.W."/>
            <person name="Schatz M.C."/>
            <person name="Schlenke T."/>
            <person name="Schwartz R."/>
            <person name="Segarra C."/>
            <person name="Singh R.S."/>
            <person name="Sirot L."/>
            <person name="Sirota M."/>
            <person name="Sisneros N.B."/>
            <person name="Smith C.D."/>
            <person name="Smith T.F."/>
            <person name="Spieth J."/>
            <person name="Stage D.E."/>
            <person name="Stark A."/>
            <person name="Stephan W."/>
            <person name="Strausberg R.L."/>
            <person name="Strempel S."/>
            <person name="Sturgill D."/>
            <person name="Sutton G."/>
            <person name="Sutton G.G."/>
            <person name="Tao W."/>
            <person name="Teichmann S."/>
            <person name="Tobari Y.N."/>
            <person name="Tomimura Y."/>
            <person name="Tsolas J.M."/>
            <person name="Valente V.L."/>
            <person name="Venter E."/>
            <person name="Venter J.C."/>
            <person name="Vicario S."/>
            <person name="Vieira F.G."/>
            <person name="Vilella A.J."/>
            <person name="Villasante A."/>
            <person name="Walenz B."/>
            <person name="Wang J."/>
            <person name="Wasserman M."/>
            <person name="Watts T."/>
            <person name="Wilson D."/>
            <person name="Wilson R.K."/>
            <person name="Wing R.A."/>
            <person name="Wolfner M.F."/>
            <person name="Wong A."/>
            <person name="Wong G.K."/>
            <person name="Wu C.I."/>
            <person name="Wu G."/>
            <person name="Yamamoto D."/>
            <person name="Yang H.P."/>
            <person name="Yang S.P."/>
            <person name="Yorke J.A."/>
            <person name="Yoshida K."/>
            <person name="Zdobnov E."/>
            <person name="Zhang P."/>
            <person name="Zhang Y."/>
            <person name="Zimin A.V."/>
            <person name="Baldwin J."/>
            <person name="Abdouelleil A."/>
            <person name="Abdulkadir J."/>
            <person name="Abebe A."/>
            <person name="Abera B."/>
            <person name="Abreu J."/>
            <person name="Acer S.C."/>
            <person name="Aftuck L."/>
            <person name="Alexander A."/>
            <person name="An P."/>
            <person name="Anderson E."/>
            <person name="Anderson S."/>
            <person name="Arachi H."/>
            <person name="Azer M."/>
            <person name="Bachantsang P."/>
            <person name="Barry A."/>
            <person name="Bayul T."/>
            <person name="Berlin A."/>
            <person name="Bessette D."/>
            <person name="Bloom T."/>
            <person name="Blye J."/>
            <person name="Boguslavskiy L."/>
            <person name="Bonnet C."/>
            <person name="Boukhgalter B."/>
            <person name="Bourzgui I."/>
            <person name="Brown A."/>
            <person name="Cahill P."/>
            <person name="Channer S."/>
            <person name="Cheshatsang Y."/>
            <person name="Chuda L."/>
            <person name="Citroen M."/>
            <person name="Collymore A."/>
            <person name="Cooke P."/>
            <person name="Costello M."/>
            <person name="D'Aco K."/>
            <person name="Daza R."/>
            <person name="De Haan G."/>
            <person name="DeGray S."/>
            <person name="DeMaso C."/>
            <person name="Dhargay N."/>
            <person name="Dooley K."/>
            <person name="Dooley E."/>
            <person name="Doricent M."/>
            <person name="Dorje P."/>
            <person name="Dorjee K."/>
            <person name="Dupes A."/>
            <person name="Elong R."/>
            <person name="Falk J."/>
            <person name="Farina A."/>
            <person name="Faro S."/>
            <person name="Ferguson D."/>
            <person name="Fisher S."/>
            <person name="Foley C.D."/>
            <person name="Franke A."/>
            <person name="Friedrich D."/>
            <person name="Gadbois L."/>
            <person name="Gearin G."/>
            <person name="Gearin C.R."/>
            <person name="Giannoukos G."/>
            <person name="Goode T."/>
            <person name="Graham J."/>
            <person name="Grandbois E."/>
            <person name="Grewal S."/>
            <person name="Gyaltsen K."/>
            <person name="Hafez N."/>
            <person name="Hagos B."/>
            <person name="Hall J."/>
            <person name="Henson C."/>
            <person name="Hollinger A."/>
            <person name="Honan T."/>
            <person name="Huard M.D."/>
            <person name="Hughes L."/>
            <person name="Hurhula B."/>
            <person name="Husby M.E."/>
            <person name="Kamat A."/>
            <person name="Kanga B."/>
            <person name="Kashin S."/>
            <person name="Khazanovich D."/>
            <person name="Kisner P."/>
            <person name="Lance K."/>
            <person name="Lara M."/>
            <person name="Lee W."/>
            <person name="Lennon N."/>
            <person name="Letendre F."/>
            <person name="LeVine R."/>
            <person name="Lipovsky A."/>
            <person name="Liu X."/>
            <person name="Liu J."/>
            <person name="Liu S."/>
            <person name="Lokyitsang T."/>
            <person name="Lokyitsang Y."/>
            <person name="Lubonja R."/>
            <person name="Lui A."/>
            <person name="MacDonald P."/>
            <person name="Magnisalis V."/>
            <person name="Maru K."/>
            <person name="Matthews C."/>
            <person name="McCusker W."/>
            <person name="McDonough S."/>
            <person name="Mehta T."/>
            <person name="Meldrim J."/>
            <person name="Meneus L."/>
            <person name="Mihai O."/>
            <person name="Mihalev A."/>
            <person name="Mihova T."/>
            <person name="Mittelman R."/>
            <person name="Mlenga V."/>
            <person name="Montmayeur A."/>
            <person name="Mulrain L."/>
            <person name="Navidi A."/>
            <person name="Naylor J."/>
            <person name="Negash T."/>
            <person name="Nguyen T."/>
            <person name="Nguyen N."/>
            <person name="Nicol R."/>
            <person name="Norbu C."/>
            <person name="Norbu N."/>
            <person name="Novod N."/>
            <person name="O'Neill B."/>
            <person name="Osman S."/>
            <person name="Markiewicz E."/>
            <person name="Oyono O.L."/>
            <person name="Patti C."/>
            <person name="Phunkhang P."/>
            <person name="Pierre F."/>
            <person name="Priest M."/>
            <person name="Raghuraman S."/>
            <person name="Rege F."/>
            <person name="Reyes R."/>
            <person name="Rise C."/>
            <person name="Rogov P."/>
            <person name="Ross K."/>
            <person name="Ryan E."/>
            <person name="Settipalli S."/>
            <person name="Shea T."/>
            <person name="Sherpa N."/>
            <person name="Shi L."/>
            <person name="Shih D."/>
            <person name="Sparrow T."/>
            <person name="Spaulding J."/>
            <person name="Stalker J."/>
            <person name="Stange-Thomann N."/>
            <person name="Stavropoulos S."/>
            <person name="Stone C."/>
            <person name="Strader C."/>
            <person name="Tesfaye S."/>
            <person name="Thomson T."/>
            <person name="Thoulutsang Y."/>
            <person name="Thoulutsang D."/>
            <person name="Topham K."/>
            <person name="Topping I."/>
            <person name="Tsamla T."/>
            <person name="Vassiliev H."/>
            <person name="Vo A."/>
            <person name="Wangchuk T."/>
            <person name="Wangdi T."/>
            <person name="Weiand M."/>
            <person name="Wilkinson J."/>
            <person name="Wilson A."/>
            <person name="Yadav S."/>
            <person name="Young G."/>
            <person name="Yu Q."/>
            <person name="Zembek L."/>
            <person name="Zhong D."/>
            <person name="Zimmer A."/>
            <person name="Zwirko Z."/>
            <person name="Jaffe D.B."/>
            <person name="Alvarez P."/>
            <person name="Brockman W."/>
            <person name="Butler J."/>
            <person name="Chin C."/>
            <person name="Gnerre S."/>
            <person name="Grabherr M."/>
            <person name="Kleber M."/>
            <person name="Mauceli E."/>
            <person name="MacCallum I."/>
        </authorList>
    </citation>
    <scope>NUCLEOTIDE SEQUENCE [LARGE SCALE GENOMIC DNA]</scope>
    <source>
        <strain evidence="3">Rob3c / Tucson 14021-0248.25</strain>
    </source>
</reference>
<sequence>MATHHRSQSLSRGKSHHSVASGPASPWVGYRDGVMGMSTIYEDHDHSCQSTNEMRFVCE</sequence>
<organism evidence="3">
    <name type="scientific">Drosophila sechellia</name>
    <name type="common">Fruit fly</name>
    <dbReference type="NCBI Taxonomy" id="7238"/>
    <lineage>
        <taxon>Eukaryota</taxon>
        <taxon>Metazoa</taxon>
        <taxon>Ecdysozoa</taxon>
        <taxon>Arthropoda</taxon>
        <taxon>Hexapoda</taxon>
        <taxon>Insecta</taxon>
        <taxon>Pterygota</taxon>
        <taxon>Neoptera</taxon>
        <taxon>Endopterygota</taxon>
        <taxon>Diptera</taxon>
        <taxon>Brachycera</taxon>
        <taxon>Muscomorpha</taxon>
        <taxon>Ephydroidea</taxon>
        <taxon>Drosophilidae</taxon>
        <taxon>Drosophila</taxon>
        <taxon>Sophophora</taxon>
    </lineage>
</organism>
<dbReference type="EMBL" id="CH480815">
    <property type="protein sequence ID" value="EDW42486.1"/>
    <property type="molecule type" value="Genomic_DNA"/>
</dbReference>
<evidence type="ECO:0000313" key="2">
    <source>
        <dbReference type="EMBL" id="EDW42486.1"/>
    </source>
</evidence>
<gene>
    <name evidence="2" type="primary">Dsec\GM26027</name>
    <name evidence="2" type="ORF">Dsec_GM26027</name>
</gene>